<dbReference type="Proteomes" id="UP000887226">
    <property type="component" value="Unassembled WGS sequence"/>
</dbReference>
<comment type="caution">
    <text evidence="1">The sequence shown here is derived from an EMBL/GenBank/DDBJ whole genome shotgun (WGS) entry which is preliminary data.</text>
</comment>
<dbReference type="EMBL" id="MU253957">
    <property type="protein sequence ID" value="KAG9243697.1"/>
    <property type="molecule type" value="Genomic_DNA"/>
</dbReference>
<keyword evidence="2" id="KW-1185">Reference proteome</keyword>
<evidence type="ECO:0000313" key="1">
    <source>
        <dbReference type="EMBL" id="KAG9243697.1"/>
    </source>
</evidence>
<organism evidence="1 2">
    <name type="scientific">Calycina marina</name>
    <dbReference type="NCBI Taxonomy" id="1763456"/>
    <lineage>
        <taxon>Eukaryota</taxon>
        <taxon>Fungi</taxon>
        <taxon>Dikarya</taxon>
        <taxon>Ascomycota</taxon>
        <taxon>Pezizomycotina</taxon>
        <taxon>Leotiomycetes</taxon>
        <taxon>Helotiales</taxon>
        <taxon>Pezizellaceae</taxon>
        <taxon>Calycina</taxon>
    </lineage>
</organism>
<dbReference type="AlphaFoldDB" id="A0A9P7Z1M6"/>
<reference evidence="1" key="1">
    <citation type="journal article" date="2021" name="IMA Fungus">
        <title>Genomic characterization of three marine fungi, including Emericellopsis atlantica sp. nov. with signatures of a generalist lifestyle and marine biomass degradation.</title>
        <authorList>
            <person name="Hagestad O.C."/>
            <person name="Hou L."/>
            <person name="Andersen J.H."/>
            <person name="Hansen E.H."/>
            <person name="Altermark B."/>
            <person name="Li C."/>
            <person name="Kuhnert E."/>
            <person name="Cox R.J."/>
            <person name="Crous P.W."/>
            <person name="Spatafora J.W."/>
            <person name="Lail K."/>
            <person name="Amirebrahimi M."/>
            <person name="Lipzen A."/>
            <person name="Pangilinan J."/>
            <person name="Andreopoulos W."/>
            <person name="Hayes R.D."/>
            <person name="Ng V."/>
            <person name="Grigoriev I.V."/>
            <person name="Jackson S.A."/>
            <person name="Sutton T.D.S."/>
            <person name="Dobson A.D.W."/>
            <person name="Rama T."/>
        </authorList>
    </citation>
    <scope>NUCLEOTIDE SEQUENCE</scope>
    <source>
        <strain evidence="1">TRa3180A</strain>
    </source>
</reference>
<accession>A0A9P7Z1M6</accession>
<sequence length="191" mass="21682">MSISSPIFIMLSQQSQFCAISLTMASVLPDSPLLKYPESRQFYAYCHSLLNTHLINHTHTLSSPRQIVLLFKHLTSISIFSITLFHHNIHTYSSSLHSLIYMSHTTSLGLPTMEQYIPILCCSAIYPATPPAPQKLHNDPNCVYHDVIHKSFTEFCDRREYEMVKYGKETGTPLPALPTRMEPGAHLLPRP</sequence>
<gene>
    <name evidence="1" type="ORF">BJ878DRAFT_107745</name>
</gene>
<name>A0A9P7Z1M6_9HELO</name>
<proteinExistence type="predicted"/>
<protein>
    <submittedName>
        <fullName evidence="1">Uncharacterized protein</fullName>
    </submittedName>
</protein>
<evidence type="ECO:0000313" key="2">
    <source>
        <dbReference type="Proteomes" id="UP000887226"/>
    </source>
</evidence>